<evidence type="ECO:0000256" key="5">
    <source>
        <dbReference type="SAM" id="Phobius"/>
    </source>
</evidence>
<dbReference type="Pfam" id="PF00335">
    <property type="entry name" value="Tetraspanin"/>
    <property type="match status" value="1"/>
</dbReference>
<dbReference type="PANTHER" id="PTHR19282">
    <property type="entry name" value="TETRASPANIN"/>
    <property type="match status" value="1"/>
</dbReference>
<feature type="transmembrane region" description="Helical" evidence="5">
    <location>
        <begin position="341"/>
        <end position="366"/>
    </location>
</feature>
<keyword evidence="3 5" id="KW-1133">Transmembrane helix</keyword>
<dbReference type="PANTHER" id="PTHR19282:SF544">
    <property type="entry name" value="TETRASPANIN"/>
    <property type="match status" value="1"/>
</dbReference>
<dbReference type="GO" id="GO:0005886">
    <property type="term" value="C:plasma membrane"/>
    <property type="evidence" value="ECO:0007669"/>
    <property type="project" value="TreeGrafter"/>
</dbReference>
<keyword evidence="2 5" id="KW-0812">Transmembrane</keyword>
<evidence type="ECO:0000256" key="2">
    <source>
        <dbReference type="ARBA" id="ARBA00022692"/>
    </source>
</evidence>
<dbReference type="OrthoDB" id="438211at2759"/>
<keyword evidence="4 5" id="KW-0472">Membrane</keyword>
<evidence type="ECO:0000256" key="1">
    <source>
        <dbReference type="ARBA" id="ARBA00004141"/>
    </source>
</evidence>
<evidence type="ECO:0000313" key="6">
    <source>
        <dbReference type="EMBL" id="PVD23321.1"/>
    </source>
</evidence>
<dbReference type="EMBL" id="PZQS01000010">
    <property type="protein sequence ID" value="PVD23321.1"/>
    <property type="molecule type" value="Genomic_DNA"/>
</dbReference>
<dbReference type="SUPFAM" id="SSF48652">
    <property type="entry name" value="Tetraspanin"/>
    <property type="match status" value="1"/>
</dbReference>
<proteinExistence type="predicted"/>
<organism evidence="6 7">
    <name type="scientific">Pomacea canaliculata</name>
    <name type="common">Golden apple snail</name>
    <dbReference type="NCBI Taxonomy" id="400727"/>
    <lineage>
        <taxon>Eukaryota</taxon>
        <taxon>Metazoa</taxon>
        <taxon>Spiralia</taxon>
        <taxon>Lophotrochozoa</taxon>
        <taxon>Mollusca</taxon>
        <taxon>Gastropoda</taxon>
        <taxon>Caenogastropoda</taxon>
        <taxon>Architaenioglossa</taxon>
        <taxon>Ampullarioidea</taxon>
        <taxon>Ampullariidae</taxon>
        <taxon>Pomacea</taxon>
    </lineage>
</organism>
<comment type="subcellular location">
    <subcellularLocation>
        <location evidence="1">Membrane</location>
        <topology evidence="1">Multi-pass membrane protein</topology>
    </subcellularLocation>
</comment>
<keyword evidence="7" id="KW-1185">Reference proteome</keyword>
<evidence type="ECO:0000313" key="7">
    <source>
        <dbReference type="Proteomes" id="UP000245119"/>
    </source>
</evidence>
<dbReference type="Proteomes" id="UP000245119">
    <property type="component" value="Linkage Group LG10"/>
</dbReference>
<evidence type="ECO:0000256" key="4">
    <source>
        <dbReference type="ARBA" id="ARBA00023136"/>
    </source>
</evidence>
<comment type="caution">
    <text evidence="6">The sequence shown here is derived from an EMBL/GenBank/DDBJ whole genome shotgun (WGS) entry which is preliminary data.</text>
</comment>
<sequence>MLRLSAQSRRGCRCVSGDPPAGSGGVVDGLWETVERHLREMFSQQSSAQGNAELIDALARESSILLLGLWLTCGCGVCCDKAIGAVYLVTTGRRRRGPAGRQFLPPEVIEELARPLKRQRSTRSTRSTASRRRQHDDTCTTCLRGTLHCYNVCILIIGCGALGVGVWLLVTDFGARNVTPIVGNQLYEVTTYLLIAGGGAVALLAFCGCCGTIREDKCVLSFYGTTLAIVLILLCIACGLAFFFRGVLQCCGVAGNTTSDEAWVFYSTQTQWNKKELQKPERRMVPESCCAKGDIHLCTGLKPFDGPPIFYKGHLEQHREINPYLYTTGCYDKLIDYLKTYSAVVGCVAAVVPIFLVLGIIVSFCLCARVAGITSDEADV</sequence>
<feature type="transmembrane region" description="Helical" evidence="5">
    <location>
        <begin position="149"/>
        <end position="170"/>
    </location>
</feature>
<reference evidence="6 7" key="1">
    <citation type="submission" date="2018-04" db="EMBL/GenBank/DDBJ databases">
        <title>The genome of golden apple snail Pomacea canaliculata provides insight into stress tolerance and invasive adaptation.</title>
        <authorList>
            <person name="Liu C."/>
            <person name="Liu B."/>
            <person name="Ren Y."/>
            <person name="Zhang Y."/>
            <person name="Wang H."/>
            <person name="Li S."/>
            <person name="Jiang F."/>
            <person name="Yin L."/>
            <person name="Zhang G."/>
            <person name="Qian W."/>
            <person name="Fan W."/>
        </authorList>
    </citation>
    <scope>NUCLEOTIDE SEQUENCE [LARGE SCALE GENOMIC DNA]</scope>
    <source>
        <strain evidence="6">SZHN2017</strain>
        <tissue evidence="6">Muscle</tissue>
    </source>
</reference>
<dbReference type="AlphaFoldDB" id="A0A2T7NQ74"/>
<dbReference type="PRINTS" id="PR00259">
    <property type="entry name" value="TMFOUR"/>
</dbReference>
<dbReference type="InterPro" id="IPR018499">
    <property type="entry name" value="Tetraspanin/Peripherin"/>
</dbReference>
<evidence type="ECO:0000256" key="3">
    <source>
        <dbReference type="ARBA" id="ARBA00022989"/>
    </source>
</evidence>
<feature type="transmembrane region" description="Helical" evidence="5">
    <location>
        <begin position="220"/>
        <end position="244"/>
    </location>
</feature>
<name>A0A2T7NQ74_POMCA</name>
<dbReference type="InterPro" id="IPR008952">
    <property type="entry name" value="Tetraspanin_EC2_sf"/>
</dbReference>
<protein>
    <submittedName>
        <fullName evidence="6">Uncharacterized protein</fullName>
    </submittedName>
</protein>
<accession>A0A2T7NQ74</accession>
<gene>
    <name evidence="6" type="ORF">C0Q70_16589</name>
</gene>
<feature type="transmembrane region" description="Helical" evidence="5">
    <location>
        <begin position="190"/>
        <end position="213"/>
    </location>
</feature>